<accession>A0ABW3JS16</accession>
<protein>
    <submittedName>
        <fullName evidence="2">Uncharacterized protein</fullName>
    </submittedName>
</protein>
<sequence length="527" mass="60482">MKKIILLFFALITGATFSQDFKITKSDIFKDRKKHSFLSETIEDGNGGIITVRGYLGGFPARRVKGYFIQHFDKNLKLIDEVEHKVDWGSIEGAFIKNNKIHLIEYIRNRFDKESNVKYNVLISDINKLSFTTKELISISKDNINDYLDLALIPFFYKNHKNQYDKNHLGEVIMSKNKNYFAINFDLKDKNTERNKVFVFNNDLELIYSKLISKNIKDKYFVYNNLEVDDDNGAAYFLGKSYENNSRKAKKDGKSNYHFELTKIDKDSENNVSFKTPDKFIGSLSIVKNNGKLSCVGFYGNRKEAVYNGVCIFNLDPTNLSMNTKVFNPFSETFMTDKYGDRAGKKKRKMKKGLGNIKFKNIERLDNGDLVINAEEDYITVHTTSGPNGSVSTTTVHHFDDIISFRLDTAGKLKWARNINKAQTGTLNSSFTPFSAGNKTYFFINCSDRIKKLSGDRISFRDTSAKNSNLYVISVSNNGEIDFKKLIDRKDSKVYYKVYNGLISSNKQEIIFLGKKNKNSQILKLSI</sequence>
<evidence type="ECO:0000313" key="3">
    <source>
        <dbReference type="Proteomes" id="UP001597062"/>
    </source>
</evidence>
<feature type="chain" id="PRO_5046636332" evidence="1">
    <location>
        <begin position="19"/>
        <end position="527"/>
    </location>
</feature>
<proteinExistence type="predicted"/>
<organism evidence="2 3">
    <name type="scientific">Tenacibaculum geojense</name>
    <dbReference type="NCBI Taxonomy" id="915352"/>
    <lineage>
        <taxon>Bacteria</taxon>
        <taxon>Pseudomonadati</taxon>
        <taxon>Bacteroidota</taxon>
        <taxon>Flavobacteriia</taxon>
        <taxon>Flavobacteriales</taxon>
        <taxon>Flavobacteriaceae</taxon>
        <taxon>Tenacibaculum</taxon>
    </lineage>
</organism>
<evidence type="ECO:0000313" key="2">
    <source>
        <dbReference type="EMBL" id="MFD0993277.1"/>
    </source>
</evidence>
<evidence type="ECO:0000256" key="1">
    <source>
        <dbReference type="SAM" id="SignalP"/>
    </source>
</evidence>
<reference evidence="3" key="1">
    <citation type="journal article" date="2019" name="Int. J. Syst. Evol. Microbiol.">
        <title>The Global Catalogue of Microorganisms (GCM) 10K type strain sequencing project: providing services to taxonomists for standard genome sequencing and annotation.</title>
        <authorList>
            <consortium name="The Broad Institute Genomics Platform"/>
            <consortium name="The Broad Institute Genome Sequencing Center for Infectious Disease"/>
            <person name="Wu L."/>
            <person name="Ma J."/>
        </authorList>
    </citation>
    <scope>NUCLEOTIDE SEQUENCE [LARGE SCALE GENOMIC DNA]</scope>
    <source>
        <strain evidence="3">CCUG 60527</strain>
    </source>
</reference>
<keyword evidence="1" id="KW-0732">Signal</keyword>
<gene>
    <name evidence="2" type="ORF">ACFQ1U_08680</name>
</gene>
<dbReference type="Proteomes" id="UP001597062">
    <property type="component" value="Unassembled WGS sequence"/>
</dbReference>
<dbReference type="EMBL" id="JBHTJR010000045">
    <property type="protein sequence ID" value="MFD0993277.1"/>
    <property type="molecule type" value="Genomic_DNA"/>
</dbReference>
<name>A0ABW3JS16_9FLAO</name>
<dbReference type="RefSeq" id="WP_386107363.1">
    <property type="nucleotide sequence ID" value="NZ_JBHTJR010000045.1"/>
</dbReference>
<keyword evidence="3" id="KW-1185">Reference proteome</keyword>
<comment type="caution">
    <text evidence="2">The sequence shown here is derived from an EMBL/GenBank/DDBJ whole genome shotgun (WGS) entry which is preliminary data.</text>
</comment>
<feature type="signal peptide" evidence="1">
    <location>
        <begin position="1"/>
        <end position="18"/>
    </location>
</feature>